<comment type="similarity">
    <text evidence="2">Belongs to the RecX family.</text>
</comment>
<dbReference type="GO" id="GO:0006282">
    <property type="term" value="P:regulation of DNA repair"/>
    <property type="evidence" value="ECO:0007669"/>
    <property type="project" value="InterPro"/>
</dbReference>
<keyword evidence="8" id="KW-1185">Reference proteome</keyword>
<dbReference type="EMBL" id="FNUS01000006">
    <property type="protein sequence ID" value="SEG49834.1"/>
    <property type="molecule type" value="Genomic_DNA"/>
</dbReference>
<proteinExistence type="inferred from homology"/>
<dbReference type="InterPro" id="IPR053924">
    <property type="entry name" value="RecX_HTH_2nd"/>
</dbReference>
<evidence type="ECO:0000256" key="2">
    <source>
        <dbReference type="ARBA" id="ARBA00009695"/>
    </source>
</evidence>
<dbReference type="InterPro" id="IPR053925">
    <property type="entry name" value="RecX_HTH_3rd"/>
</dbReference>
<dbReference type="Gene3D" id="1.10.10.10">
    <property type="entry name" value="Winged helix-like DNA-binding domain superfamily/Winged helix DNA-binding domain"/>
    <property type="match status" value="1"/>
</dbReference>
<feature type="domain" description="RecX second three-helical" evidence="5">
    <location>
        <begin position="71"/>
        <end position="112"/>
    </location>
</feature>
<evidence type="ECO:0000256" key="4">
    <source>
        <dbReference type="ARBA" id="ARBA00022490"/>
    </source>
</evidence>
<evidence type="ECO:0000313" key="8">
    <source>
        <dbReference type="Proteomes" id="UP000236738"/>
    </source>
</evidence>
<evidence type="ECO:0000313" key="7">
    <source>
        <dbReference type="EMBL" id="SEG49834.1"/>
    </source>
</evidence>
<comment type="subcellular location">
    <subcellularLocation>
        <location evidence="1">Cytoplasm</location>
    </subcellularLocation>
</comment>
<dbReference type="AlphaFoldDB" id="A0A1H6ANT4"/>
<evidence type="ECO:0000259" key="6">
    <source>
        <dbReference type="Pfam" id="PF21981"/>
    </source>
</evidence>
<dbReference type="PANTHER" id="PTHR33602">
    <property type="entry name" value="REGULATORY PROTEIN RECX FAMILY PROTEIN"/>
    <property type="match status" value="1"/>
</dbReference>
<evidence type="ECO:0000256" key="3">
    <source>
        <dbReference type="ARBA" id="ARBA00018111"/>
    </source>
</evidence>
<feature type="domain" description="RecX third three-helical" evidence="6">
    <location>
        <begin position="120"/>
        <end position="163"/>
    </location>
</feature>
<organism evidence="7 8">
    <name type="scientific">Halpernia humi</name>
    <dbReference type="NCBI Taxonomy" id="493375"/>
    <lineage>
        <taxon>Bacteria</taxon>
        <taxon>Pseudomonadati</taxon>
        <taxon>Bacteroidota</taxon>
        <taxon>Flavobacteriia</taxon>
        <taxon>Flavobacteriales</taxon>
        <taxon>Weeksellaceae</taxon>
        <taxon>Chryseobacterium group</taxon>
        <taxon>Halpernia</taxon>
    </lineage>
</organism>
<sequence length="169" mass="20729">MLKTKTIDQKSTIDKQKKSYTFEEIKQKMVNYCVYQDRCHKEVEQKFWDFLLIQEAKDEIILYLIKENYLNEERFARSFVRGKFYQKHWGRNKIIGQLKFKGITPKLIQKAMDEIDEEDYEASIKKLYLQYYKLQKDAKDHMKHQKTTRYLISKGYEYEIISRLRQDLL</sequence>
<keyword evidence="4" id="KW-0963">Cytoplasm</keyword>
<name>A0A1H6ANT4_9FLAO</name>
<evidence type="ECO:0000256" key="1">
    <source>
        <dbReference type="ARBA" id="ARBA00004496"/>
    </source>
</evidence>
<evidence type="ECO:0000259" key="5">
    <source>
        <dbReference type="Pfam" id="PF02631"/>
    </source>
</evidence>
<dbReference type="Pfam" id="PF02631">
    <property type="entry name" value="RecX_HTH2"/>
    <property type="match status" value="1"/>
</dbReference>
<accession>A0A1H6ANT4</accession>
<dbReference type="GO" id="GO:0005737">
    <property type="term" value="C:cytoplasm"/>
    <property type="evidence" value="ECO:0007669"/>
    <property type="project" value="UniProtKB-SubCell"/>
</dbReference>
<reference evidence="8" key="1">
    <citation type="submission" date="2016-10" db="EMBL/GenBank/DDBJ databases">
        <authorList>
            <person name="Varghese N."/>
            <person name="Submissions S."/>
        </authorList>
    </citation>
    <scope>NUCLEOTIDE SEQUENCE [LARGE SCALE GENOMIC DNA]</scope>
    <source>
        <strain evidence="8">DSM 21580</strain>
    </source>
</reference>
<protein>
    <recommendedName>
        <fullName evidence="3">Regulatory protein RecX</fullName>
    </recommendedName>
</protein>
<dbReference type="InterPro" id="IPR036388">
    <property type="entry name" value="WH-like_DNA-bd_sf"/>
</dbReference>
<dbReference type="PANTHER" id="PTHR33602:SF1">
    <property type="entry name" value="REGULATORY PROTEIN RECX FAMILY PROTEIN"/>
    <property type="match status" value="1"/>
</dbReference>
<gene>
    <name evidence="7" type="ORF">SAMN05421847_2514</name>
</gene>
<dbReference type="Proteomes" id="UP000236738">
    <property type="component" value="Unassembled WGS sequence"/>
</dbReference>
<dbReference type="InterPro" id="IPR003783">
    <property type="entry name" value="Regulatory_RecX"/>
</dbReference>
<dbReference type="Pfam" id="PF21981">
    <property type="entry name" value="RecX_HTH3"/>
    <property type="match status" value="1"/>
</dbReference>